<protein>
    <submittedName>
        <fullName evidence="1">Uncharacterized protein DUF3108</fullName>
    </submittedName>
</protein>
<keyword evidence="2" id="KW-1185">Reference proteome</keyword>
<organism evidence="1 2">
    <name type="scientific">Mucilaginibacter gracilis</name>
    <dbReference type="NCBI Taxonomy" id="423350"/>
    <lineage>
        <taxon>Bacteria</taxon>
        <taxon>Pseudomonadati</taxon>
        <taxon>Bacteroidota</taxon>
        <taxon>Sphingobacteriia</taxon>
        <taxon>Sphingobacteriales</taxon>
        <taxon>Sphingobacteriaceae</taxon>
        <taxon>Mucilaginibacter</taxon>
    </lineage>
</organism>
<dbReference type="RefSeq" id="WP_121197202.1">
    <property type="nucleotide sequence ID" value="NZ_RBKU01000001.1"/>
</dbReference>
<evidence type="ECO:0000313" key="2">
    <source>
        <dbReference type="Proteomes" id="UP000268007"/>
    </source>
</evidence>
<dbReference type="InterPro" id="IPR021457">
    <property type="entry name" value="DUF3108"/>
</dbReference>
<evidence type="ECO:0000313" key="1">
    <source>
        <dbReference type="EMBL" id="RKR81510.1"/>
    </source>
</evidence>
<proteinExistence type="predicted"/>
<sequence length="256" mass="29558">MKHIWLLFLTALIGGSGLCQELPKDAQPAFQAGEHLHYKLKYGFITAAEADLQVSSSDIKFNDRPAYHIIADGKTTGTFDFFYKVRNRYESYIDCNSLMPYRYKENRREGKYRHNDDIKFDHDSGKITANKGVFPFKGKVFDFPSAYFYARCLDMSKIKVGEKLVFHYFLEDKIQSLTITYVGKETVECSLGKFNCLKFNPEIIPGNIFRKDSKFYLWITDDKNRIPVKAQVEVIVGSLTMDLTEAKGLKYPLNNQ</sequence>
<dbReference type="OrthoDB" id="9808473at2"/>
<reference evidence="1 2" key="1">
    <citation type="submission" date="2018-10" db="EMBL/GenBank/DDBJ databases">
        <title>Genomic Encyclopedia of Archaeal and Bacterial Type Strains, Phase II (KMG-II): from individual species to whole genera.</title>
        <authorList>
            <person name="Goeker M."/>
        </authorList>
    </citation>
    <scope>NUCLEOTIDE SEQUENCE [LARGE SCALE GENOMIC DNA]</scope>
    <source>
        <strain evidence="1 2">DSM 18602</strain>
    </source>
</reference>
<gene>
    <name evidence="1" type="ORF">BDD43_1657</name>
</gene>
<comment type="caution">
    <text evidence="1">The sequence shown here is derived from an EMBL/GenBank/DDBJ whole genome shotgun (WGS) entry which is preliminary data.</text>
</comment>
<dbReference type="Proteomes" id="UP000268007">
    <property type="component" value="Unassembled WGS sequence"/>
</dbReference>
<name>A0A495IXT7_9SPHI</name>
<dbReference type="AlphaFoldDB" id="A0A495IXT7"/>
<accession>A0A495IXT7</accession>
<dbReference type="EMBL" id="RBKU01000001">
    <property type="protein sequence ID" value="RKR81510.1"/>
    <property type="molecule type" value="Genomic_DNA"/>
</dbReference>
<dbReference type="Pfam" id="PF11306">
    <property type="entry name" value="DUF3108"/>
    <property type="match status" value="1"/>
</dbReference>